<dbReference type="RefSeq" id="WP_092508562.1">
    <property type="nucleotide sequence ID" value="NZ_CAWNQB010000012.1"/>
</dbReference>
<dbReference type="SUPFAM" id="SSF88874">
    <property type="entry name" value="Receptor-binding domain of short tail fibre protein gp12"/>
    <property type="match status" value="1"/>
</dbReference>
<dbReference type="InterPro" id="IPR011083">
    <property type="entry name" value="Phage_tail_collar_dom"/>
</dbReference>
<dbReference type="CDD" id="cd22641">
    <property type="entry name" value="C24-like"/>
    <property type="match status" value="1"/>
</dbReference>
<feature type="domain" description="Phage tail collar" evidence="1">
    <location>
        <begin position="138"/>
        <end position="169"/>
    </location>
</feature>
<dbReference type="InterPro" id="IPR037053">
    <property type="entry name" value="Phage_tail_collar_dom_sf"/>
</dbReference>
<dbReference type="Gene3D" id="3.90.1340.10">
    <property type="entry name" value="Phage tail collar domain"/>
    <property type="match status" value="1"/>
</dbReference>
<reference evidence="4" key="2">
    <citation type="submission" date="2016-10" db="EMBL/GenBank/DDBJ databases">
        <authorList>
            <person name="Varghese N."/>
            <person name="Submissions S."/>
        </authorList>
    </citation>
    <scope>NUCLEOTIDE SEQUENCE [LARGE SCALE GENOMIC DNA]</scope>
    <source>
        <strain evidence="4">DSM 17908</strain>
    </source>
</reference>
<accession>A0A1I3LQN9</accession>
<keyword evidence="5" id="KW-1185">Reference proteome</keyword>
<dbReference type="OrthoDB" id="6174642at2"/>
<evidence type="ECO:0000259" key="1">
    <source>
        <dbReference type="Pfam" id="PF07484"/>
    </source>
</evidence>
<dbReference type="EMBL" id="NITY01000002">
    <property type="protein sequence ID" value="PHM45267.1"/>
    <property type="molecule type" value="Genomic_DNA"/>
</dbReference>
<dbReference type="EMBL" id="FORG01000004">
    <property type="protein sequence ID" value="SFI86860.1"/>
    <property type="molecule type" value="Genomic_DNA"/>
</dbReference>
<evidence type="ECO:0000313" key="2">
    <source>
        <dbReference type="EMBL" id="PHM45267.1"/>
    </source>
</evidence>
<dbReference type="Pfam" id="PF07484">
    <property type="entry name" value="Collar"/>
    <property type="match status" value="1"/>
</dbReference>
<name>A0A1I3LQN9_9GAMM</name>
<reference evidence="3" key="1">
    <citation type="submission" date="2016-10" db="EMBL/GenBank/DDBJ databases">
        <authorList>
            <person name="de Groot N.N."/>
        </authorList>
    </citation>
    <scope>NUCLEOTIDE SEQUENCE [LARGE SCALE GENOMIC DNA]</scope>
    <source>
        <strain evidence="3">DSM 17908</strain>
    </source>
</reference>
<sequence>MEKEQNLSNTENANIKSTLPSADALKYRFKEGSIPLQTDYADLIEIADMGRKACGLALEQQGAGTGLKLGEDGALNLKIGNLSNQNAAPLVLKEDVLSVELGDGLNGGNKGISVKAAQGIKVDSAGIGIDYNHVLPRGMIVMFSGDTAPDGWAFCDGGTYEGVTVPDLRNRFIMCGETVSEKGENGKARGEGNGKEFCIDTEAKRINIKVQETTLTTSQIPQHNHISGITFHSENEGMKYKFDHTKVEKYGAKKPPSVFALKNETWEVKEPKIVEHRIGFGYRSFYQTNAYNPYTSETGEGKGHKHEIETSSTEHTHSVNVIPPYYLLAFIMKL</sequence>
<evidence type="ECO:0000313" key="3">
    <source>
        <dbReference type="EMBL" id="SFI86860.1"/>
    </source>
</evidence>
<gene>
    <name evidence="3" type="ORF">SAMN05421680_10434</name>
    <name evidence="2" type="ORF">Xmau_00917</name>
</gene>
<dbReference type="STRING" id="351675.SAMN05421680_10434"/>
<proteinExistence type="predicted"/>
<dbReference type="AlphaFoldDB" id="A0A1I3LQN9"/>
<dbReference type="Proteomes" id="UP000198919">
    <property type="component" value="Unassembled WGS sequence"/>
</dbReference>
<dbReference type="Proteomes" id="UP000224607">
    <property type="component" value="Unassembled WGS sequence"/>
</dbReference>
<evidence type="ECO:0000313" key="5">
    <source>
        <dbReference type="Proteomes" id="UP000224607"/>
    </source>
</evidence>
<reference evidence="2 5" key="3">
    <citation type="journal article" date="2017" name="Nat. Microbiol.">
        <title>Natural product diversity associated with the nematode symbionts Photorhabdus and Xenorhabdus.</title>
        <authorList>
            <person name="Tobias N.J."/>
            <person name="Wolff H."/>
            <person name="Djahanschiri B."/>
            <person name="Grundmann F."/>
            <person name="Kronenwerth M."/>
            <person name="Shi Y.M."/>
            <person name="Simonyi S."/>
            <person name="Grun P."/>
            <person name="Shapiro-Ilan D."/>
            <person name="Pidot S.J."/>
            <person name="Stinear T.P."/>
            <person name="Ebersberger I."/>
            <person name="Bode H.B."/>
        </authorList>
    </citation>
    <scope>NUCLEOTIDE SEQUENCE [LARGE SCALE GENOMIC DNA]</scope>
    <source>
        <strain evidence="2 5">DSM 17908</strain>
    </source>
</reference>
<protein>
    <submittedName>
        <fullName evidence="3">Phage Tail Collar Domain</fullName>
    </submittedName>
</protein>
<organism evidence="3 4">
    <name type="scientific">Xenorhabdus mauleonii</name>
    <dbReference type="NCBI Taxonomy" id="351675"/>
    <lineage>
        <taxon>Bacteria</taxon>
        <taxon>Pseudomonadati</taxon>
        <taxon>Pseudomonadota</taxon>
        <taxon>Gammaproteobacteria</taxon>
        <taxon>Enterobacterales</taxon>
        <taxon>Morganellaceae</taxon>
        <taxon>Xenorhabdus</taxon>
    </lineage>
</organism>
<evidence type="ECO:0000313" key="4">
    <source>
        <dbReference type="Proteomes" id="UP000198919"/>
    </source>
</evidence>